<dbReference type="STRING" id="1317121.ATO11_20425"/>
<name>A0A0L1JKC0_9RHOB</name>
<dbReference type="Gene3D" id="2.30.40.10">
    <property type="entry name" value="Urease, subunit C, domain 1"/>
    <property type="match status" value="2"/>
</dbReference>
<accession>A0A0L1JKC0</accession>
<dbReference type="InterPro" id="IPR011059">
    <property type="entry name" value="Metal-dep_hydrolase_composite"/>
</dbReference>
<dbReference type="Gene3D" id="3.30.110.90">
    <property type="entry name" value="Amidohydrolase"/>
    <property type="match status" value="2"/>
</dbReference>
<dbReference type="PATRIC" id="fig|1317121.7.peg.1853"/>
<dbReference type="InterPro" id="IPR006680">
    <property type="entry name" value="Amidohydro-rel"/>
</dbReference>
<dbReference type="Proteomes" id="UP000036938">
    <property type="component" value="Unassembled WGS sequence"/>
</dbReference>
<feature type="domain" description="Amidohydrolase-related" evidence="1">
    <location>
        <begin position="75"/>
        <end position="454"/>
    </location>
</feature>
<evidence type="ECO:0000313" key="2">
    <source>
        <dbReference type="EMBL" id="KNG91853.1"/>
    </source>
</evidence>
<dbReference type="Pfam" id="PF01979">
    <property type="entry name" value="Amidohydro_1"/>
    <property type="match status" value="1"/>
</dbReference>
<dbReference type="Gene3D" id="1.20.58.520">
    <property type="entry name" value="Amidohydrolase"/>
    <property type="match status" value="1"/>
</dbReference>
<dbReference type="GO" id="GO:0016810">
    <property type="term" value="F:hydrolase activity, acting on carbon-nitrogen (but not peptide) bonds"/>
    <property type="evidence" value="ECO:0007669"/>
    <property type="project" value="InterPro"/>
</dbReference>
<organism evidence="2 3">
    <name type="scientific">Pseudaestuariivita atlantica</name>
    <dbReference type="NCBI Taxonomy" id="1317121"/>
    <lineage>
        <taxon>Bacteria</taxon>
        <taxon>Pseudomonadati</taxon>
        <taxon>Pseudomonadota</taxon>
        <taxon>Alphaproteobacteria</taxon>
        <taxon>Rhodobacterales</taxon>
        <taxon>Paracoccaceae</taxon>
        <taxon>Pseudaestuariivita</taxon>
    </lineage>
</organism>
<reference evidence="2 3" key="1">
    <citation type="journal article" date="2015" name="Int. J. Syst. Evol. Microbiol.">
        <title>Aestuariivita atlantica sp. nov., isolated from deep sea sediment of the Atlantic Ocean.</title>
        <authorList>
            <person name="Li G."/>
            <person name="Lai Q."/>
            <person name="Du Y."/>
            <person name="Liu X."/>
            <person name="Sun F."/>
            <person name="Shao Z."/>
        </authorList>
    </citation>
    <scope>NUCLEOTIDE SEQUENCE [LARGE SCALE GENOMIC DNA]</scope>
    <source>
        <strain evidence="2 3">22II-S11-z3</strain>
    </source>
</reference>
<dbReference type="PANTHER" id="PTHR43135">
    <property type="entry name" value="ALPHA-D-RIBOSE 1-METHYLPHOSPHONATE 5-TRIPHOSPHATE DIPHOSPHATASE"/>
    <property type="match status" value="1"/>
</dbReference>
<dbReference type="InterPro" id="IPR051781">
    <property type="entry name" value="Metallo-dep_Hydrolase"/>
</dbReference>
<evidence type="ECO:0000259" key="1">
    <source>
        <dbReference type="Pfam" id="PF01979"/>
    </source>
</evidence>
<dbReference type="EMBL" id="AQQZ01000026">
    <property type="protein sequence ID" value="KNG91853.1"/>
    <property type="molecule type" value="Genomic_DNA"/>
</dbReference>
<dbReference type="Gene3D" id="3.40.50.10910">
    <property type="entry name" value="Amidohydrolase"/>
    <property type="match status" value="1"/>
</dbReference>
<dbReference type="RefSeq" id="WP_050532757.1">
    <property type="nucleotide sequence ID" value="NZ_AQQZ01000026.1"/>
</dbReference>
<gene>
    <name evidence="2" type="ORF">ATO11_20425</name>
</gene>
<dbReference type="AlphaFoldDB" id="A0A0L1JKC0"/>
<protein>
    <recommendedName>
        <fullName evidence="1">Amidohydrolase-related domain-containing protein</fullName>
    </recommendedName>
</protein>
<comment type="caution">
    <text evidence="2">The sequence shown here is derived from an EMBL/GenBank/DDBJ whole genome shotgun (WGS) entry which is preliminary data.</text>
</comment>
<sequence length="474" mass="50557">MTRIWIGALVGCLTLIIATVSKADVLLSNVVIVDLETGSLSPGQSVLIEGNRITAIGPGITSNENVDRVDAGGRFLIPGLWDSHVHIFSSATEPDTALALYLINGVTGIRDMGALWPITEQKALQARIESGEVLGPRLILSGAWVDAAPGSWPGMFLANTPDEARAAVAQIADEGWAAVKSYSMLDAQTYRALAEAATEAGLPLVGHIPERVALETAILVGQTGMEHFGRIPMACSSAEAQMLVDLRTVMADDANLDTVFAVMAERNGIILDTWDAKLCTSVLARMAEAGLHVSPTLVVADFYTRNWPTADAPRMLMIPAAVREAWGQPDFRLAAMTDELLALANDSIALDRRTFTMAHDAGVPILASSDASFANPYLFHGFSLLDELDIYVAAGLTPREALFTAVVAPPRFFGLQDQDGTISVGRRADLVLLDANPLENLAVLRRPQAVIAGGALLDRETLDKIEADLLEAGE</sequence>
<keyword evidence="3" id="KW-1185">Reference proteome</keyword>
<proteinExistence type="predicted"/>
<dbReference type="InterPro" id="IPR032466">
    <property type="entry name" value="Metal_Hydrolase"/>
</dbReference>
<dbReference type="SUPFAM" id="SSF51338">
    <property type="entry name" value="Composite domain of metallo-dependent hydrolases"/>
    <property type="match status" value="1"/>
</dbReference>
<evidence type="ECO:0000313" key="3">
    <source>
        <dbReference type="Proteomes" id="UP000036938"/>
    </source>
</evidence>
<dbReference type="PANTHER" id="PTHR43135:SF3">
    <property type="entry name" value="ALPHA-D-RIBOSE 1-METHYLPHOSPHONATE 5-TRIPHOSPHATE DIPHOSPHATASE"/>
    <property type="match status" value="1"/>
</dbReference>
<dbReference type="SUPFAM" id="SSF51556">
    <property type="entry name" value="Metallo-dependent hydrolases"/>
    <property type="match status" value="1"/>
</dbReference>
<dbReference type="OrthoDB" id="9765769at2"/>